<keyword evidence="11" id="KW-1185">Reference proteome</keyword>
<sequence>MPFILRPRIRGPVRSSWRVDDETRANARIRLNAARIRVRFGRYAVIIFNIEELLISHASSSSKQRTLYIFRNPSSKRSKHGQTKIPPDSTMLRRQDNRANSITFSRKLIVFVFVVLSAPAIYLIIGSSTYQYQYSDYTSSTNDQKPIGADKNGNFVLNHLEEPITLDSKFTWDTTFTHLVENPEQGFSINSNDVLVFVHIQKTAGTSFEKFLVRHLNIEQPCQCVKGKKRCTCNRLNKPNEVWLFSRYSTGWLCGLHADFTELYVSGCVDRMLNKKEGSRRLRRYFYTTFLREPITRFISEYRHVNRGATWIASRHICNGRAPTSDELPLCFDPHLGWDDVSLDEFLHCPFNLAFNRQTRMLADLTLVNCYARNGTDPRTRDRILLESAKRNLRNMAFFGIKERMDDSQIMFERLFNLSFNRRLSAWTRSKSNDTDVTPEQLRQIREHNELDIELYDYALKLFEHRLAAVLNRTLQVNAQNGNRFTPFEFKSPSDNGEVQFIRNDISPGERIFHKSTNNVLNNPEYESDDDDAHTSDENADIEFDRV</sequence>
<evidence type="ECO:0000256" key="6">
    <source>
        <dbReference type="ARBA" id="ARBA00023136"/>
    </source>
</evidence>
<keyword evidence="3 8" id="KW-0808">Transferase</keyword>
<name>A0ABR1ECU9_NECAM</name>
<dbReference type="Gene3D" id="3.40.50.300">
    <property type="entry name" value="P-loop containing nucleotide triphosphate hydrolases"/>
    <property type="match status" value="1"/>
</dbReference>
<dbReference type="PANTHER" id="PTHR12812">
    <property type="entry name" value="HEPARAN SULFATE 6-O-SULFOTRANSFERASE 3"/>
    <property type="match status" value="1"/>
</dbReference>
<keyword evidence="7" id="KW-0325">Glycoprotein</keyword>
<evidence type="ECO:0000313" key="10">
    <source>
        <dbReference type="EMBL" id="KAK6759796.1"/>
    </source>
</evidence>
<gene>
    <name evidence="10" type="primary">Necator_chrX.g21554</name>
    <name evidence="10" type="ORF">RB195_021393</name>
</gene>
<evidence type="ECO:0000256" key="9">
    <source>
        <dbReference type="SAM" id="MobiDB-lite"/>
    </source>
</evidence>
<proteinExistence type="inferred from homology"/>
<comment type="similarity">
    <text evidence="2 8">Belongs to the sulfotransferase 6 family.</text>
</comment>
<dbReference type="Proteomes" id="UP001303046">
    <property type="component" value="Unassembled WGS sequence"/>
</dbReference>
<keyword evidence="8" id="KW-0735">Signal-anchor</keyword>
<keyword evidence="4 8" id="KW-0812">Transmembrane</keyword>
<evidence type="ECO:0000256" key="1">
    <source>
        <dbReference type="ARBA" id="ARBA00004167"/>
    </source>
</evidence>
<dbReference type="InterPro" id="IPR027417">
    <property type="entry name" value="P-loop_NTPase"/>
</dbReference>
<evidence type="ECO:0000256" key="4">
    <source>
        <dbReference type="ARBA" id="ARBA00022692"/>
    </source>
</evidence>
<dbReference type="EC" id="2.8.2.-" evidence="8"/>
<keyword evidence="5 8" id="KW-1133">Transmembrane helix</keyword>
<feature type="compositionally biased region" description="Basic and acidic residues" evidence="9">
    <location>
        <begin position="533"/>
        <end position="547"/>
    </location>
</feature>
<evidence type="ECO:0000256" key="5">
    <source>
        <dbReference type="ARBA" id="ARBA00022989"/>
    </source>
</evidence>
<evidence type="ECO:0000256" key="8">
    <source>
        <dbReference type="RuleBase" id="RU364122"/>
    </source>
</evidence>
<comment type="function">
    <text evidence="8">6-O-sulfation enzyme which catalyzes the transfer of sulfate from 3'-phosphoadenosine 5'-phosphosulfate (PAPS) to position 6 of the N-sulfoglucosamine residue (GlcNS) of heparan sulfate.</text>
</comment>
<organism evidence="10 11">
    <name type="scientific">Necator americanus</name>
    <name type="common">Human hookworm</name>
    <dbReference type="NCBI Taxonomy" id="51031"/>
    <lineage>
        <taxon>Eukaryota</taxon>
        <taxon>Metazoa</taxon>
        <taxon>Ecdysozoa</taxon>
        <taxon>Nematoda</taxon>
        <taxon>Chromadorea</taxon>
        <taxon>Rhabditida</taxon>
        <taxon>Rhabditina</taxon>
        <taxon>Rhabditomorpha</taxon>
        <taxon>Strongyloidea</taxon>
        <taxon>Ancylostomatidae</taxon>
        <taxon>Bunostominae</taxon>
        <taxon>Necator</taxon>
    </lineage>
</organism>
<dbReference type="EMBL" id="JAVFWL010000006">
    <property type="protein sequence ID" value="KAK6759796.1"/>
    <property type="molecule type" value="Genomic_DNA"/>
</dbReference>
<comment type="caution">
    <text evidence="10">The sequence shown here is derived from an EMBL/GenBank/DDBJ whole genome shotgun (WGS) entry which is preliminary data.</text>
</comment>
<dbReference type="Pfam" id="PF03567">
    <property type="entry name" value="Sulfotransfer_2"/>
    <property type="match status" value="1"/>
</dbReference>
<evidence type="ECO:0000256" key="3">
    <source>
        <dbReference type="ARBA" id="ARBA00022679"/>
    </source>
</evidence>
<dbReference type="InterPro" id="IPR010635">
    <property type="entry name" value="Heparan_SO4-6-sulfoTrfase"/>
</dbReference>
<feature type="transmembrane region" description="Helical" evidence="8">
    <location>
        <begin position="108"/>
        <end position="125"/>
    </location>
</feature>
<comment type="catalytic activity">
    <reaction evidence="8">
        <text>alpha-D-glucosaminyl-[heparan sulfate](n) + 3'-phosphoadenylyl sulfate = 6-sulfo-alpha-D-glucosaminyl-[heparan sulfate](n) + adenosine 3',5'-bisphosphate + H(+)</text>
        <dbReference type="Rhea" id="RHEA:56604"/>
        <dbReference type="Rhea" id="RHEA-COMP:9830"/>
        <dbReference type="Rhea" id="RHEA-COMP:14621"/>
        <dbReference type="ChEBI" id="CHEBI:15378"/>
        <dbReference type="ChEBI" id="CHEBI:58339"/>
        <dbReference type="ChEBI" id="CHEBI:58343"/>
        <dbReference type="ChEBI" id="CHEBI:58388"/>
        <dbReference type="ChEBI" id="CHEBI:140604"/>
    </reaction>
</comment>
<feature type="region of interest" description="Disordered" evidence="9">
    <location>
        <begin position="71"/>
        <end position="91"/>
    </location>
</feature>
<accession>A0ABR1ECU9</accession>
<dbReference type="PANTHER" id="PTHR12812:SF0">
    <property type="entry name" value="HEPARAN-SULFATE 6-O-SULFOTRANSFERASE"/>
    <property type="match status" value="1"/>
</dbReference>
<reference evidence="10 11" key="1">
    <citation type="submission" date="2023-08" db="EMBL/GenBank/DDBJ databases">
        <title>A Necator americanus chromosomal reference genome.</title>
        <authorList>
            <person name="Ilik V."/>
            <person name="Petrzelkova K.J."/>
            <person name="Pardy F."/>
            <person name="Fuh T."/>
            <person name="Niatou-Singa F.S."/>
            <person name="Gouil Q."/>
            <person name="Baker L."/>
            <person name="Ritchie M.E."/>
            <person name="Jex A.R."/>
            <person name="Gazzola D."/>
            <person name="Li H."/>
            <person name="Toshio Fujiwara R."/>
            <person name="Zhan B."/>
            <person name="Aroian R.V."/>
            <person name="Pafco B."/>
            <person name="Schwarz E.M."/>
        </authorList>
    </citation>
    <scope>NUCLEOTIDE SEQUENCE [LARGE SCALE GENOMIC DNA]</scope>
    <source>
        <strain evidence="10 11">Aroian</strain>
        <tissue evidence="10">Whole animal</tissue>
    </source>
</reference>
<evidence type="ECO:0000256" key="7">
    <source>
        <dbReference type="ARBA" id="ARBA00023180"/>
    </source>
</evidence>
<comment type="subcellular location">
    <subcellularLocation>
        <location evidence="1">Membrane</location>
        <topology evidence="1">Single-pass membrane protein</topology>
    </subcellularLocation>
    <subcellularLocation>
        <location evidence="8">Membrane</location>
        <topology evidence="8">Single-pass type II membrane protein</topology>
    </subcellularLocation>
</comment>
<keyword evidence="6 8" id="KW-0472">Membrane</keyword>
<evidence type="ECO:0000256" key="2">
    <source>
        <dbReference type="ARBA" id="ARBA00010109"/>
    </source>
</evidence>
<evidence type="ECO:0000313" key="11">
    <source>
        <dbReference type="Proteomes" id="UP001303046"/>
    </source>
</evidence>
<dbReference type="InterPro" id="IPR005331">
    <property type="entry name" value="Sulfotransferase"/>
</dbReference>
<feature type="region of interest" description="Disordered" evidence="9">
    <location>
        <begin position="516"/>
        <end position="547"/>
    </location>
</feature>
<protein>
    <recommendedName>
        <fullName evidence="8">Heparan-sulfate 6-O-sulfotransferase</fullName>
        <ecNumber evidence="8">2.8.2.-</ecNumber>
    </recommendedName>
</protein>